<feature type="domain" description="ABC3 transporter permease C-terminal" evidence="8">
    <location>
        <begin position="709"/>
        <end position="823"/>
    </location>
</feature>
<evidence type="ECO:0000256" key="1">
    <source>
        <dbReference type="ARBA" id="ARBA00004651"/>
    </source>
</evidence>
<evidence type="ECO:0000313" key="11">
    <source>
        <dbReference type="Proteomes" id="UP000266698"/>
    </source>
</evidence>
<name>A0A396FBA5_9FIRM</name>
<evidence type="ECO:0000256" key="3">
    <source>
        <dbReference type="ARBA" id="ARBA00022692"/>
    </source>
</evidence>
<evidence type="ECO:0000256" key="7">
    <source>
        <dbReference type="SAM" id="Phobius"/>
    </source>
</evidence>
<organism evidence="10 11">
    <name type="scientific">Agathobacter rectalis</name>
    <dbReference type="NCBI Taxonomy" id="39491"/>
    <lineage>
        <taxon>Bacteria</taxon>
        <taxon>Bacillati</taxon>
        <taxon>Bacillota</taxon>
        <taxon>Clostridia</taxon>
        <taxon>Lachnospirales</taxon>
        <taxon>Lachnospiraceae</taxon>
        <taxon>Agathobacter</taxon>
    </lineage>
</organism>
<evidence type="ECO:0000313" key="10">
    <source>
        <dbReference type="EMBL" id="RHL75233.1"/>
    </source>
</evidence>
<dbReference type="GeneID" id="93724912"/>
<feature type="transmembrane region" description="Helical" evidence="7">
    <location>
        <begin position="354"/>
        <end position="376"/>
    </location>
</feature>
<evidence type="ECO:0000256" key="5">
    <source>
        <dbReference type="ARBA" id="ARBA00023136"/>
    </source>
</evidence>
<dbReference type="Pfam" id="PF02687">
    <property type="entry name" value="FtsX"/>
    <property type="match status" value="2"/>
</dbReference>
<proteinExistence type="inferred from homology"/>
<dbReference type="AlphaFoldDB" id="A0A396FBA5"/>
<keyword evidence="3 7" id="KW-0812">Transmembrane</keyword>
<dbReference type="PANTHER" id="PTHR30572:SF4">
    <property type="entry name" value="ABC TRANSPORTER PERMEASE YTRF"/>
    <property type="match status" value="1"/>
</dbReference>
<feature type="transmembrane region" description="Helical" evidence="7">
    <location>
        <begin position="317"/>
        <end position="342"/>
    </location>
</feature>
<evidence type="ECO:0000256" key="6">
    <source>
        <dbReference type="ARBA" id="ARBA00038076"/>
    </source>
</evidence>
<dbReference type="GO" id="GO:0005886">
    <property type="term" value="C:plasma membrane"/>
    <property type="evidence" value="ECO:0007669"/>
    <property type="project" value="UniProtKB-SubCell"/>
</dbReference>
<comment type="caution">
    <text evidence="10">The sequence shown here is derived from an EMBL/GenBank/DDBJ whole genome shotgun (WGS) entry which is preliminary data.</text>
</comment>
<feature type="transmembrane region" description="Helical" evidence="7">
    <location>
        <begin position="704"/>
        <end position="723"/>
    </location>
</feature>
<feature type="transmembrane region" description="Helical" evidence="7">
    <location>
        <begin position="795"/>
        <end position="818"/>
    </location>
</feature>
<feature type="transmembrane region" description="Helical" evidence="7">
    <location>
        <begin position="261"/>
        <end position="281"/>
    </location>
</feature>
<dbReference type="InterPro" id="IPR050250">
    <property type="entry name" value="Macrolide_Exporter_MacB"/>
</dbReference>
<evidence type="ECO:0000256" key="4">
    <source>
        <dbReference type="ARBA" id="ARBA00022989"/>
    </source>
</evidence>
<dbReference type="RefSeq" id="WP_014081259.1">
    <property type="nucleotide sequence ID" value="NZ_JAAISB010000032.1"/>
</dbReference>
<comment type="subcellular location">
    <subcellularLocation>
        <location evidence="1">Cell membrane</location>
        <topology evidence="1">Multi-pass membrane protein</topology>
    </subcellularLocation>
</comment>
<dbReference type="EMBL" id="JAJFBX010000007">
    <property type="protein sequence ID" value="MCC2746632.1"/>
    <property type="molecule type" value="Genomic_DNA"/>
</dbReference>
<feature type="transmembrane region" description="Helical" evidence="7">
    <location>
        <begin position="758"/>
        <end position="783"/>
    </location>
</feature>
<sequence>MKKNFYYKMNLRRIWGLSKKIFLSNLYRNVVVIIAVVLSTFMLTSVFSVGFSYIETAQLQQIRAMGTTAHVAINNPSDLQVSEIKKSDSIKDIGISQHLGQIDGLEDEDLLLGLNWIDENEWNLHRVPTISDVVGNYPVTENEVMIPTWILERLGITNPQEGMSISLSYHLDDDDSIKTQEFILAGYYTDYSQVRTNDKGSIYVSEEFKNKAAISTGKVVMVSFEDTGDIQKECDRLKDKVKFSSTQSFEIVPVTQVNSQVLIIGIVFILLFIFISGYLLIHNVLYISIVRDIRFFGQLRLIGFTKKEVRKIVYQQVLYITVIGIPIGLILGAAVSFGIVPYSLNVLYSGNEDLGLQISFSPFVFIGATIFSFVTARIGCVKPAKIAAQVSPIAAMSYNDVDSKKLYKRRNKVFRLTRMAFQNIFRSKKSAILVISSLFLGLALYWIATSLLSSISPENFIQQWGESDFAITYSIHDDGSPITADMLEDIKNISGIQNLRVTYVAKERVTFDVQYDEEVFGAYVDSLEGKAGIDFSSSEKRESYTENFYSGVYGIDNSYIEELNKTLEHPIDLEAFQDGKIVVLQTITNEDGENLIQPNQIITIKTKGAETEFEVADGFFSADFQGGRGNEKGTAPDLYISKTALEGLTSQIKIFRIAFDTDGKHDDEVLMQLQTIASLNSDIQIISRIEKAKEMEGYILTTKVLTIGLSFIFLLVGILNFVTTMITSVNNRKQEFAILESIGMTHRQQLKILLIEGFYYWIISFILLLIVGNGIYIPLYFWFKQIVSYASFKMPYASLLIVLIIIFMVCLVTPFFAYQSILKDRLIERINKQ</sequence>
<dbReference type="InterPro" id="IPR003838">
    <property type="entry name" value="ABC3_permease_C"/>
</dbReference>
<keyword evidence="2" id="KW-1003">Cell membrane</keyword>
<evidence type="ECO:0000313" key="9">
    <source>
        <dbReference type="EMBL" id="MCC2746632.1"/>
    </source>
</evidence>
<dbReference type="GO" id="GO:0022857">
    <property type="term" value="F:transmembrane transporter activity"/>
    <property type="evidence" value="ECO:0007669"/>
    <property type="project" value="TreeGrafter"/>
</dbReference>
<protein>
    <submittedName>
        <fullName evidence="10">ABC transporter permease</fullName>
    </submittedName>
</protein>
<keyword evidence="5 7" id="KW-0472">Membrane</keyword>
<keyword evidence="4 7" id="KW-1133">Transmembrane helix</keyword>
<evidence type="ECO:0000256" key="2">
    <source>
        <dbReference type="ARBA" id="ARBA00022475"/>
    </source>
</evidence>
<accession>A0A396FBA5</accession>
<dbReference type="EMBL" id="QRPB01000032">
    <property type="protein sequence ID" value="RHL75233.1"/>
    <property type="molecule type" value="Genomic_DNA"/>
</dbReference>
<dbReference type="PANTHER" id="PTHR30572">
    <property type="entry name" value="MEMBRANE COMPONENT OF TRANSPORTER-RELATED"/>
    <property type="match status" value="1"/>
</dbReference>
<evidence type="ECO:0000259" key="8">
    <source>
        <dbReference type="Pfam" id="PF02687"/>
    </source>
</evidence>
<gene>
    <name evidence="10" type="ORF">DW001_16095</name>
    <name evidence="9" type="ORF">LK487_06245</name>
</gene>
<feature type="transmembrane region" description="Helical" evidence="7">
    <location>
        <begin position="431"/>
        <end position="448"/>
    </location>
</feature>
<dbReference type="Proteomes" id="UP001197847">
    <property type="component" value="Unassembled WGS sequence"/>
</dbReference>
<reference evidence="10 11" key="1">
    <citation type="submission" date="2018-08" db="EMBL/GenBank/DDBJ databases">
        <title>A genome reference for cultivated species of the human gut microbiota.</title>
        <authorList>
            <person name="Zou Y."/>
            <person name="Xue W."/>
            <person name="Luo G."/>
        </authorList>
    </citation>
    <scope>NUCLEOTIDE SEQUENCE [LARGE SCALE GENOMIC DNA]</scope>
    <source>
        <strain evidence="10 11">AF36-2BH</strain>
    </source>
</reference>
<reference evidence="9" key="2">
    <citation type="submission" date="2021-10" db="EMBL/GenBank/DDBJ databases">
        <title>Collection of gut derived symbiotic bacterial strains cultured from healthy donors.</title>
        <authorList>
            <person name="Lin H."/>
            <person name="Littmann E."/>
            <person name="Claire K."/>
            <person name="Pamer E."/>
        </authorList>
    </citation>
    <scope>NUCLEOTIDE SEQUENCE</scope>
    <source>
        <strain evidence="9">MSK.22.92</strain>
    </source>
</reference>
<dbReference type="Proteomes" id="UP000266698">
    <property type="component" value="Unassembled WGS sequence"/>
</dbReference>
<feature type="domain" description="ABC3 transporter permease C-terminal" evidence="8">
    <location>
        <begin position="267"/>
        <end position="390"/>
    </location>
</feature>
<comment type="similarity">
    <text evidence="6">Belongs to the ABC-4 integral membrane protein family.</text>
</comment>